<reference evidence="1 2" key="1">
    <citation type="journal article" date="2022" name="Nat. Ecol. Evol.">
        <title>A masculinizing supergene underlies an exaggerated male reproductive morph in a spider.</title>
        <authorList>
            <person name="Hendrickx F."/>
            <person name="De Corte Z."/>
            <person name="Sonet G."/>
            <person name="Van Belleghem S.M."/>
            <person name="Kostlbacher S."/>
            <person name="Vangestel C."/>
        </authorList>
    </citation>
    <scope>NUCLEOTIDE SEQUENCE [LARGE SCALE GENOMIC DNA]</scope>
    <source>
        <strain evidence="1">W744_W776</strain>
    </source>
</reference>
<sequence>MKWPVIDKKQYKFGIEDLLVKINFSDLEEISGFLLNQLEQKHPREDYKEFLQLCLIFLGRVSPDKISFREHQAQFIMPDGWQKQYTL</sequence>
<protein>
    <submittedName>
        <fullName evidence="1">Uncharacterized protein</fullName>
    </submittedName>
</protein>
<name>A0AAV6UAJ1_9ARAC</name>
<keyword evidence="2" id="KW-1185">Reference proteome</keyword>
<dbReference type="Proteomes" id="UP000827092">
    <property type="component" value="Unassembled WGS sequence"/>
</dbReference>
<proteinExistence type="predicted"/>
<accession>A0AAV6UAJ1</accession>
<evidence type="ECO:0000313" key="1">
    <source>
        <dbReference type="EMBL" id="KAG8181159.1"/>
    </source>
</evidence>
<organism evidence="1 2">
    <name type="scientific">Oedothorax gibbosus</name>
    <dbReference type="NCBI Taxonomy" id="931172"/>
    <lineage>
        <taxon>Eukaryota</taxon>
        <taxon>Metazoa</taxon>
        <taxon>Ecdysozoa</taxon>
        <taxon>Arthropoda</taxon>
        <taxon>Chelicerata</taxon>
        <taxon>Arachnida</taxon>
        <taxon>Araneae</taxon>
        <taxon>Araneomorphae</taxon>
        <taxon>Entelegynae</taxon>
        <taxon>Araneoidea</taxon>
        <taxon>Linyphiidae</taxon>
        <taxon>Erigoninae</taxon>
        <taxon>Oedothorax</taxon>
    </lineage>
</organism>
<gene>
    <name evidence="1" type="ORF">JTE90_004470</name>
</gene>
<dbReference type="EMBL" id="JAFNEN010000530">
    <property type="protein sequence ID" value="KAG8181159.1"/>
    <property type="molecule type" value="Genomic_DNA"/>
</dbReference>
<evidence type="ECO:0000313" key="2">
    <source>
        <dbReference type="Proteomes" id="UP000827092"/>
    </source>
</evidence>
<dbReference type="AlphaFoldDB" id="A0AAV6UAJ1"/>
<comment type="caution">
    <text evidence="1">The sequence shown here is derived from an EMBL/GenBank/DDBJ whole genome shotgun (WGS) entry which is preliminary data.</text>
</comment>